<proteinExistence type="predicted"/>
<reference evidence="1" key="1">
    <citation type="journal article" date="1989" name="Cell">
        <title>A mutant with a defect in telomere elongation leads to senescence in yeast.</title>
        <authorList>
            <person name="Lundblad V."/>
            <person name="Szostak J.W."/>
        </authorList>
    </citation>
    <scope>NUCLEOTIDE SEQUENCE</scope>
</reference>
<sequence>MTHATIDNG</sequence>
<name>A2MYT9_YEASX</name>
<organism evidence="1">
    <name type="scientific">Saccharomyces cerevisiae</name>
    <name type="common">Baker's yeast</name>
    <dbReference type="NCBI Taxonomy" id="4932"/>
    <lineage>
        <taxon>Eukaryota</taxon>
        <taxon>Fungi</taxon>
        <taxon>Dikarya</taxon>
        <taxon>Ascomycota</taxon>
        <taxon>Saccharomycotina</taxon>
        <taxon>Saccharomycetes</taxon>
        <taxon>Saccharomycetales</taxon>
        <taxon>Saccharomycetaceae</taxon>
        <taxon>Saccharomyces</taxon>
    </lineage>
</organism>
<evidence type="ECO:0000313" key="1">
    <source>
        <dbReference type="EMBL" id="AAA66907.1"/>
    </source>
</evidence>
<protein>
    <submittedName>
        <fullName evidence="1">Uncharacterized protein</fullName>
    </submittedName>
</protein>
<accession>A2MYT9</accession>
<dbReference type="EMBL" id="J04849">
    <property type="protein sequence ID" value="AAA66907.1"/>
    <property type="molecule type" value="Genomic_DNA"/>
</dbReference>